<feature type="domain" description="FAD-binding" evidence="6">
    <location>
        <begin position="46"/>
        <end position="270"/>
    </location>
</feature>
<dbReference type="InterPro" id="IPR050562">
    <property type="entry name" value="FAD_mOase_fung"/>
</dbReference>
<gene>
    <name evidence="7" type="ORF">UCRPA7_5513</name>
</gene>
<dbReference type="HOGENOM" id="CLU_009665_12_2_1"/>
<protein>
    <submittedName>
        <fullName evidence="7">Putative fad binding domain-containing protein</fullName>
    </submittedName>
</protein>
<evidence type="ECO:0000313" key="8">
    <source>
        <dbReference type="Proteomes" id="UP000014074"/>
    </source>
</evidence>
<dbReference type="PRINTS" id="PR00420">
    <property type="entry name" value="RNGMNOXGNASE"/>
</dbReference>
<evidence type="ECO:0000256" key="3">
    <source>
        <dbReference type="ARBA" id="ARBA00022630"/>
    </source>
</evidence>
<dbReference type="Gene3D" id="3.50.50.60">
    <property type="entry name" value="FAD/NAD(P)-binding domain"/>
    <property type="match status" value="1"/>
</dbReference>
<dbReference type="PANTHER" id="PTHR47356">
    <property type="entry name" value="FAD-DEPENDENT MONOOXYGENASE ASQG-RELATED"/>
    <property type="match status" value="1"/>
</dbReference>
<dbReference type="AlphaFoldDB" id="R8BI61"/>
<dbReference type="GeneID" id="19326077"/>
<name>R8BI61_PHAM7</name>
<dbReference type="InterPro" id="IPR036188">
    <property type="entry name" value="FAD/NAD-bd_sf"/>
</dbReference>
<proteinExistence type="inferred from homology"/>
<evidence type="ECO:0000256" key="2">
    <source>
        <dbReference type="ARBA" id="ARBA00007992"/>
    </source>
</evidence>
<evidence type="ECO:0000313" key="7">
    <source>
        <dbReference type="EMBL" id="EON98964.1"/>
    </source>
</evidence>
<sequence>MPLGTEGLYTKGFLQNGRAFKDVSDLRTFKQNHGVGLVTFHRAELIQSLYDNLPDGAKARYLLNKKVASIESGEQGVKVITTDGSVYTGSIVIGADGVHSTTRKIIRGLALAEDPEREWDAENPFPAEYRCLWCTFPRPSEPGECFETPGKDLSAMYLTGRDRGWVLLYDRLPEATIERHDYTEKDIEKFAAKIAEYPLRENLKAKDIFEKRFTWGLSDLGEGVAKHWSWGRIVLVGDAIHKFTPNTGSGLNNAIQDIVALTNGLHSAIQRVPGQPDSNTLTEVFKKYQEQRMNPLQEDYKRSALVTRLQAWASRLHFFLSRFVFSWSFAANFLVNHVISPAVRQGLVLNYVACTDLPKGKVSWEHQIPNSEAAE</sequence>
<evidence type="ECO:0000256" key="1">
    <source>
        <dbReference type="ARBA" id="ARBA00001974"/>
    </source>
</evidence>
<accession>R8BI61</accession>
<dbReference type="Proteomes" id="UP000014074">
    <property type="component" value="Unassembled WGS sequence"/>
</dbReference>
<keyword evidence="3" id="KW-0285">Flavoprotein</keyword>
<dbReference type="eggNOG" id="KOG2614">
    <property type="taxonomic scope" value="Eukaryota"/>
</dbReference>
<dbReference type="GO" id="GO:0071949">
    <property type="term" value="F:FAD binding"/>
    <property type="evidence" value="ECO:0007669"/>
    <property type="project" value="InterPro"/>
</dbReference>
<keyword evidence="8" id="KW-1185">Reference proteome</keyword>
<keyword evidence="5" id="KW-0560">Oxidoreductase</keyword>
<dbReference type="SUPFAM" id="SSF51905">
    <property type="entry name" value="FAD/NAD(P)-binding domain"/>
    <property type="match status" value="1"/>
</dbReference>
<reference evidence="8" key="1">
    <citation type="journal article" date="2013" name="Genome Announc.">
        <title>Draft genome sequence of the ascomycete Phaeoacremonium aleophilum strain UCR-PA7, a causal agent of the esca disease complex in grapevines.</title>
        <authorList>
            <person name="Blanco-Ulate B."/>
            <person name="Rolshausen P."/>
            <person name="Cantu D."/>
        </authorList>
    </citation>
    <scope>NUCLEOTIDE SEQUENCE [LARGE SCALE GENOMIC DNA]</scope>
    <source>
        <strain evidence="8">UCR-PA7</strain>
    </source>
</reference>
<dbReference type="Pfam" id="PF01494">
    <property type="entry name" value="FAD_binding_3"/>
    <property type="match status" value="1"/>
</dbReference>
<organism evidence="7 8">
    <name type="scientific">Phaeoacremonium minimum (strain UCR-PA7)</name>
    <name type="common">Esca disease fungus</name>
    <name type="synonym">Togninia minima</name>
    <dbReference type="NCBI Taxonomy" id="1286976"/>
    <lineage>
        <taxon>Eukaryota</taxon>
        <taxon>Fungi</taxon>
        <taxon>Dikarya</taxon>
        <taxon>Ascomycota</taxon>
        <taxon>Pezizomycotina</taxon>
        <taxon>Sordariomycetes</taxon>
        <taxon>Sordariomycetidae</taxon>
        <taxon>Togniniales</taxon>
        <taxon>Togniniaceae</taxon>
        <taxon>Phaeoacremonium</taxon>
    </lineage>
</organism>
<dbReference type="PANTHER" id="PTHR47356:SF2">
    <property type="entry name" value="FAD-BINDING DOMAIN-CONTAINING PROTEIN-RELATED"/>
    <property type="match status" value="1"/>
</dbReference>
<dbReference type="InterPro" id="IPR002938">
    <property type="entry name" value="FAD-bd"/>
</dbReference>
<dbReference type="KEGG" id="tmn:UCRPA7_5513"/>
<dbReference type="OrthoDB" id="2431938at2759"/>
<evidence type="ECO:0000256" key="5">
    <source>
        <dbReference type="ARBA" id="ARBA00023002"/>
    </source>
</evidence>
<evidence type="ECO:0000256" key="4">
    <source>
        <dbReference type="ARBA" id="ARBA00022827"/>
    </source>
</evidence>
<dbReference type="GO" id="GO:0004497">
    <property type="term" value="F:monooxygenase activity"/>
    <property type="evidence" value="ECO:0007669"/>
    <property type="project" value="InterPro"/>
</dbReference>
<keyword evidence="4" id="KW-0274">FAD</keyword>
<dbReference type="EMBL" id="KB933182">
    <property type="protein sequence ID" value="EON98964.1"/>
    <property type="molecule type" value="Genomic_DNA"/>
</dbReference>
<comment type="similarity">
    <text evidence="2">Belongs to the paxM FAD-dependent monooxygenase family.</text>
</comment>
<evidence type="ECO:0000259" key="6">
    <source>
        <dbReference type="Pfam" id="PF01494"/>
    </source>
</evidence>
<comment type="cofactor">
    <cofactor evidence="1">
        <name>FAD</name>
        <dbReference type="ChEBI" id="CHEBI:57692"/>
    </cofactor>
</comment>
<dbReference type="RefSeq" id="XP_007916250.1">
    <property type="nucleotide sequence ID" value="XM_007918059.1"/>
</dbReference>